<accession>A0A4Y5JUH9</accession>
<keyword evidence="2" id="KW-1185">Reference proteome</keyword>
<reference evidence="2" key="1">
    <citation type="journal article" date="2020" name="bioRxiv">
        <title>Integrative omics analysis of Pseudomonas aeruginosa virus PA5oct highlights the molecular complexity of jumbo phages.</title>
        <authorList>
            <person name="Lood C."/>
            <person name="Danis-Wlodarczyk K."/>
            <person name="Blasdel B.G."/>
            <person name="Jang H.B."/>
            <person name="Vandenheuvel D."/>
            <person name="Briers Y."/>
            <person name="Noben J.-P."/>
            <person name="van Noort V."/>
            <person name="Drulis-Kawa Z."/>
            <person name="Lavigne R."/>
        </authorList>
    </citation>
    <scope>NUCLEOTIDE SEQUENCE [LARGE SCALE GENOMIC DNA]</scope>
</reference>
<dbReference type="Proteomes" id="UP000316733">
    <property type="component" value="Segment"/>
</dbReference>
<proteinExistence type="predicted"/>
<gene>
    <name evidence="1" type="ORF">EST35_0459</name>
</gene>
<name>A0A4Y5JUH9_9CAUD</name>
<dbReference type="EMBL" id="MK797984">
    <property type="protein sequence ID" value="QCG76327.1"/>
    <property type="molecule type" value="Genomic_DNA"/>
</dbReference>
<evidence type="ECO:0000313" key="2">
    <source>
        <dbReference type="Proteomes" id="UP000316733"/>
    </source>
</evidence>
<organism evidence="1 2">
    <name type="scientific">Pseudomonas phage vB_PaeM_PA5oct</name>
    <dbReference type="NCBI Taxonomy" id="2163605"/>
    <lineage>
        <taxon>Viruses</taxon>
        <taxon>Duplodnaviria</taxon>
        <taxon>Heunggongvirae</taxon>
        <taxon>Uroviricota</taxon>
        <taxon>Caudoviricetes</taxon>
        <taxon>Arenbergviridae</taxon>
        <taxon>Wroclawvirus</taxon>
        <taxon>Wroclawvirus PA5oct</taxon>
    </lineage>
</organism>
<protein>
    <submittedName>
        <fullName evidence="1">Uncharacterized protein</fullName>
    </submittedName>
</protein>
<evidence type="ECO:0000313" key="1">
    <source>
        <dbReference type="EMBL" id="QCG76327.1"/>
    </source>
</evidence>
<sequence>MNLIYTLQHKTRYITQFDTTYRLINSGGKGFYLITRKNKKTIVDIDYNAFNDIFGILHLQSKTHILKRSYYLIKIYDVYTDLIFFYIPPYP</sequence>